<dbReference type="InterPro" id="IPR014030">
    <property type="entry name" value="Ketoacyl_synth_N"/>
</dbReference>
<dbReference type="GO" id="GO:0071770">
    <property type="term" value="P:DIM/DIP cell wall layer assembly"/>
    <property type="evidence" value="ECO:0007669"/>
    <property type="project" value="TreeGrafter"/>
</dbReference>
<dbReference type="SUPFAM" id="SSF53901">
    <property type="entry name" value="Thiolase-like"/>
    <property type="match status" value="1"/>
</dbReference>
<dbReference type="SUPFAM" id="SSF53474">
    <property type="entry name" value="alpha/beta-Hydrolases"/>
    <property type="match status" value="1"/>
</dbReference>
<dbReference type="GO" id="GO:0005886">
    <property type="term" value="C:plasma membrane"/>
    <property type="evidence" value="ECO:0007669"/>
    <property type="project" value="TreeGrafter"/>
</dbReference>
<dbReference type="RefSeq" id="WP_132317269.1">
    <property type="nucleotide sequence ID" value="NZ_FWZT01000005.1"/>
</dbReference>
<dbReference type="InterPro" id="IPR001227">
    <property type="entry name" value="Ac_transferase_dom_sf"/>
</dbReference>
<evidence type="ECO:0000259" key="6">
    <source>
        <dbReference type="PROSITE" id="PS52004"/>
    </source>
</evidence>
<dbReference type="PROSITE" id="PS00606">
    <property type="entry name" value="KS3_1"/>
    <property type="match status" value="1"/>
</dbReference>
<evidence type="ECO:0000256" key="1">
    <source>
        <dbReference type="ARBA" id="ARBA00022450"/>
    </source>
</evidence>
<evidence type="ECO:0000256" key="3">
    <source>
        <dbReference type="ARBA" id="ARBA00022679"/>
    </source>
</evidence>
<dbReference type="STRING" id="1513793.SAMN06296036_105221"/>
<dbReference type="InterPro" id="IPR009081">
    <property type="entry name" value="PP-bd_ACP"/>
</dbReference>
<dbReference type="InterPro" id="IPR045851">
    <property type="entry name" value="AMP-bd_C_sf"/>
</dbReference>
<evidence type="ECO:0000256" key="4">
    <source>
        <dbReference type="SAM" id="MobiDB-lite"/>
    </source>
</evidence>
<reference evidence="8" key="1">
    <citation type="submission" date="2017-04" db="EMBL/GenBank/DDBJ databases">
        <authorList>
            <person name="Varghese N."/>
            <person name="Submissions S."/>
        </authorList>
    </citation>
    <scope>NUCLEOTIDE SEQUENCE [LARGE SCALE GENOMIC DNA]</scope>
    <source>
        <strain evidence="8">RKEM611</strain>
    </source>
</reference>
<dbReference type="InterPro" id="IPR016039">
    <property type="entry name" value="Thiolase-like"/>
</dbReference>
<dbReference type="InterPro" id="IPR036736">
    <property type="entry name" value="ACP-like_sf"/>
</dbReference>
<keyword evidence="1" id="KW-0596">Phosphopantetheine</keyword>
<dbReference type="InterPro" id="IPR018201">
    <property type="entry name" value="Ketoacyl_synth_AS"/>
</dbReference>
<dbReference type="GO" id="GO:0031177">
    <property type="term" value="F:phosphopantetheine binding"/>
    <property type="evidence" value="ECO:0007669"/>
    <property type="project" value="InterPro"/>
</dbReference>
<dbReference type="InterPro" id="IPR016036">
    <property type="entry name" value="Malonyl_transacylase_ACP-bd"/>
</dbReference>
<dbReference type="Pfam" id="PF00109">
    <property type="entry name" value="ketoacyl-synt"/>
    <property type="match status" value="1"/>
</dbReference>
<dbReference type="InterPro" id="IPR050091">
    <property type="entry name" value="PKS_NRPS_Biosynth_Enz"/>
</dbReference>
<dbReference type="Pfam" id="PF00550">
    <property type="entry name" value="PP-binding"/>
    <property type="match status" value="1"/>
</dbReference>
<feature type="compositionally biased region" description="Polar residues" evidence="4">
    <location>
        <begin position="1736"/>
        <end position="1761"/>
    </location>
</feature>
<dbReference type="PANTHER" id="PTHR43775:SF37">
    <property type="entry name" value="SI:DKEY-61P9.11"/>
    <property type="match status" value="1"/>
</dbReference>
<dbReference type="Pfam" id="PF02801">
    <property type="entry name" value="Ketoacyl-synt_C"/>
    <property type="match status" value="1"/>
</dbReference>
<dbReference type="GO" id="GO:0005737">
    <property type="term" value="C:cytoplasm"/>
    <property type="evidence" value="ECO:0007669"/>
    <property type="project" value="TreeGrafter"/>
</dbReference>
<dbReference type="InterPro" id="IPR016035">
    <property type="entry name" value="Acyl_Trfase/lysoPLipase"/>
</dbReference>
<dbReference type="Gene3D" id="3.30.70.3290">
    <property type="match status" value="1"/>
</dbReference>
<dbReference type="GO" id="GO:0004312">
    <property type="term" value="F:fatty acid synthase activity"/>
    <property type="evidence" value="ECO:0007669"/>
    <property type="project" value="TreeGrafter"/>
</dbReference>
<dbReference type="Pfam" id="PF00698">
    <property type="entry name" value="Acyl_transf_1"/>
    <property type="match status" value="1"/>
</dbReference>
<dbReference type="Pfam" id="PF00501">
    <property type="entry name" value="AMP-binding"/>
    <property type="match status" value="1"/>
</dbReference>
<protein>
    <submittedName>
        <fullName evidence="7">Amino acid adenylation domain-containing protein</fullName>
    </submittedName>
</protein>
<dbReference type="Gene3D" id="3.40.50.12780">
    <property type="entry name" value="N-terminal domain of ligase-like"/>
    <property type="match status" value="1"/>
</dbReference>
<feature type="domain" description="Ketosynthase family 3 (KS3)" evidence="6">
    <location>
        <begin position="855"/>
        <end position="1277"/>
    </location>
</feature>
<feature type="domain" description="Carrier" evidence="5">
    <location>
        <begin position="764"/>
        <end position="842"/>
    </location>
</feature>
<dbReference type="FunFam" id="3.40.50.980:FF:000001">
    <property type="entry name" value="Non-ribosomal peptide synthetase"/>
    <property type="match status" value="1"/>
</dbReference>
<dbReference type="InterPro" id="IPR010071">
    <property type="entry name" value="AA_adenyl_dom"/>
</dbReference>
<dbReference type="CDD" id="cd00833">
    <property type="entry name" value="PKS"/>
    <property type="match status" value="1"/>
</dbReference>
<dbReference type="InterPro" id="IPR025110">
    <property type="entry name" value="AMP-bd_C"/>
</dbReference>
<dbReference type="EMBL" id="FWZT01000005">
    <property type="protein sequence ID" value="SMF13222.1"/>
    <property type="molecule type" value="Genomic_DNA"/>
</dbReference>
<sequence>MKLKPMTFGKFNHLVGVLSEPATIDPLKPLVLTWNAGMSSRLGLHQINREIGHRLANLGYSSARFDLSGQGDSGPRQDGLLGQERCTADIRETMDHLESLGYHSFILAGNCSSAVDAHHATVADKRVVGLAMIDSYCYPTQKFKALYYTQRLKDPKRWAKLLAGKNQGSLSAETTPDSIFETEYPPQDQVHQELQGLVRRGVSLFVCYTGGFQDVYNYEDQFFHMFPDPTIKEHTKLQYLPKSDHMLTLLDHRQAYLDQLVQWIEAMNRSPETLLDLELRWQRSNLNTEALILGDQSYTYRHLLTMSERIATYLMEKGIKPGDRVGIHLERSPACIFAILGVLKAGACYVPLDPSYPIERLRYMAEQAQLKGLLSSSKDSDIPAPNFPIEEALATPSQDFRTVPVSKGDPAYIIYTSGSTGKPKGVVLSHSALTKLILWQNKQSTQSRRTLQFSPISFDVSFQEIFSTFSSLGTLVLINERDRVNPKKLLEIIDQHQVDRLFLPFVALQMICHTANHDRHWPQSLKEVITAGEQLQINDKVRRFFEHLADATLTNQYGPSESHVVTSLELNGNPEHWPPLPSIGSEVDSAKLFLVQNGEEVEAGHEGEIYISGDCLASGYWNRPDATDEKFISWQGQRCYRTGDLGKRLSDGTIAFLGRNDHQVKIRGHRIELGDVEVALSQEPRLDEVVVVASKIQDQLSLIACFTSSEEISEQDLRDQLRKTLPEYMVPSRIKRIPKIPKTPSGKIDRKVIPKLIEEAKPKPPENTELQSLIAKIQKVCSDLIGESISPDASFFDHGGNSLLAIQAAERLQDQYGVTVSPMDIFDQPSPRGLAKRLEGEILVSDGLVSPSQPREPIAIIGMACRFPGANNIHEFWHKLTSGAELGTTLNRDDLPQDQQQLFESEDFVPRKGIVDGADNFDHEYFNLSVRDAELMDPQHRVLMEESVRAMSDANLFNTSKRNVGVFAGCAHNTYFIHQVLKSKKTMDRVGHFQAMLANDKDYLASRIAYHLNLKGPAISINTACSTSLVALGQAVDSLRAGRCEAALVGGSHISIPLASGYEYQEGDIRSPDGLCRPFDKNAQGTYFSDGVAAIVIMPLSKALKEGHRIYSVIEGIGLNNDGGDKASFSSPSIQGQVASIKQAQADARLGNQSIDYIECHGTATLIGDPIEIKALAEAYPAANGEQIALGSVKSNFGHLTAAAGLAGLIKTSLSLFFEYRPQTLHFSEGNPHVPWDSVPFVVQSKGQVWSRGEKRRRAAISSFGIGGTNAHVIIAEGQVANRHENLSLLCYIADSQLDEGIKHSWSSIPMSSGYFSFETPSAEGRGYKIKHKDFELERFISPSRSQHVSFLLPGQGSQASCMGQSLAKDWPRFAKYFQDCLERFDELLPQPLSKALETEQIHQTQFTQAAIFSVSYSLGKALLDLGVQPNLMIGHSIGEISAAALSQHLSLADATNLVAARGRLMQALPSGGMLAVRAPWSHVQKLIPESLDLAAINGTDSIVVAGPHEDLDRAVSTLETNSIKTRLLKTSHAFHSRMMNSMRVKFESAIRIISLKPALISVKSTLDGRDWLEQQPDLDYWLDHVTAPVNFYNGVQAIPNGSLVIELGAGRVTANLAKKSATHDLQVITSMGNYAGSDQESTDIWTLLAELWIHGLIEKSTLETELGTTKKALPYPFQSRRCWIEADDPSGLQATAITSSSENRGSHGPLAPGNLNEILAAQLDLMSAQLNLLRSQDQSDSNPPGEETGTNSLGLESSASKPWLGRCPEGYPAYFQENPEKPGQLLMQRIKPKTTI</sequence>
<dbReference type="InterPro" id="IPR029058">
    <property type="entry name" value="AB_hydrolase_fold"/>
</dbReference>
<keyword evidence="8" id="KW-1185">Reference proteome</keyword>
<dbReference type="Gene3D" id="3.40.366.10">
    <property type="entry name" value="Malonyl-Coenzyme A Acyl Carrier Protein, domain 2"/>
    <property type="match status" value="1"/>
</dbReference>
<feature type="region of interest" description="Disordered" evidence="4">
    <location>
        <begin position="1736"/>
        <end position="1765"/>
    </location>
</feature>
<accession>A0A1Y6BIC1</accession>
<dbReference type="SUPFAM" id="SSF55048">
    <property type="entry name" value="Probable ACP-binding domain of malonyl-CoA ACP transacylase"/>
    <property type="match status" value="1"/>
</dbReference>
<dbReference type="Gene3D" id="1.10.1200.10">
    <property type="entry name" value="ACP-like"/>
    <property type="match status" value="1"/>
</dbReference>
<dbReference type="InterPro" id="IPR042099">
    <property type="entry name" value="ANL_N_sf"/>
</dbReference>
<dbReference type="PROSITE" id="PS00455">
    <property type="entry name" value="AMP_BINDING"/>
    <property type="match status" value="1"/>
</dbReference>
<keyword evidence="2" id="KW-0597">Phosphoprotein</keyword>
<dbReference type="Proteomes" id="UP000192907">
    <property type="component" value="Unassembled WGS sequence"/>
</dbReference>
<dbReference type="SMART" id="SM00825">
    <property type="entry name" value="PKS_KS"/>
    <property type="match status" value="1"/>
</dbReference>
<dbReference type="InterPro" id="IPR020845">
    <property type="entry name" value="AMP-binding_CS"/>
</dbReference>
<dbReference type="PANTHER" id="PTHR43775">
    <property type="entry name" value="FATTY ACID SYNTHASE"/>
    <property type="match status" value="1"/>
</dbReference>
<name>A0A1Y6BIC1_9BACT</name>
<dbReference type="OrthoDB" id="9778690at2"/>
<gene>
    <name evidence="7" type="ORF">SAMN06296036_105221</name>
</gene>
<dbReference type="SUPFAM" id="SSF47336">
    <property type="entry name" value="ACP-like"/>
    <property type="match status" value="1"/>
</dbReference>
<dbReference type="NCBIfam" id="TIGR01733">
    <property type="entry name" value="AA-adenyl-dom"/>
    <property type="match status" value="1"/>
</dbReference>
<dbReference type="Gene3D" id="3.30.300.30">
    <property type="match status" value="1"/>
</dbReference>
<dbReference type="SUPFAM" id="SSF56801">
    <property type="entry name" value="Acetyl-CoA synthetase-like"/>
    <property type="match status" value="1"/>
</dbReference>
<evidence type="ECO:0000256" key="2">
    <source>
        <dbReference type="ARBA" id="ARBA00022553"/>
    </source>
</evidence>
<evidence type="ECO:0000313" key="7">
    <source>
        <dbReference type="EMBL" id="SMF13222.1"/>
    </source>
</evidence>
<dbReference type="GO" id="GO:0006633">
    <property type="term" value="P:fatty acid biosynthetic process"/>
    <property type="evidence" value="ECO:0007669"/>
    <property type="project" value="InterPro"/>
</dbReference>
<dbReference type="SMART" id="SM00823">
    <property type="entry name" value="PKS_PP"/>
    <property type="match status" value="1"/>
</dbReference>
<dbReference type="SMART" id="SM00827">
    <property type="entry name" value="PKS_AT"/>
    <property type="match status" value="1"/>
</dbReference>
<dbReference type="InterPro" id="IPR020841">
    <property type="entry name" value="PKS_Beta-ketoAc_synthase_dom"/>
</dbReference>
<evidence type="ECO:0000313" key="8">
    <source>
        <dbReference type="Proteomes" id="UP000192907"/>
    </source>
</evidence>
<dbReference type="PROSITE" id="PS52004">
    <property type="entry name" value="KS3_2"/>
    <property type="match status" value="1"/>
</dbReference>
<dbReference type="Pfam" id="PF13193">
    <property type="entry name" value="AMP-binding_C"/>
    <property type="match status" value="1"/>
</dbReference>
<dbReference type="GO" id="GO:0004315">
    <property type="term" value="F:3-oxoacyl-[acyl-carrier-protein] synthase activity"/>
    <property type="evidence" value="ECO:0007669"/>
    <property type="project" value="InterPro"/>
</dbReference>
<organism evidence="7 8">
    <name type="scientific">Pseudobacteriovorax antillogorgiicola</name>
    <dbReference type="NCBI Taxonomy" id="1513793"/>
    <lineage>
        <taxon>Bacteria</taxon>
        <taxon>Pseudomonadati</taxon>
        <taxon>Bdellovibrionota</taxon>
        <taxon>Oligoflexia</taxon>
        <taxon>Oligoflexales</taxon>
        <taxon>Pseudobacteriovoracaceae</taxon>
        <taxon>Pseudobacteriovorax</taxon>
    </lineage>
</organism>
<dbReference type="InterPro" id="IPR020806">
    <property type="entry name" value="PKS_PP-bd"/>
</dbReference>
<dbReference type="Gene3D" id="3.40.50.1820">
    <property type="entry name" value="alpha/beta hydrolase"/>
    <property type="match status" value="1"/>
</dbReference>
<dbReference type="InterPro" id="IPR014031">
    <property type="entry name" value="Ketoacyl_synth_C"/>
</dbReference>
<dbReference type="Gene3D" id="3.40.47.10">
    <property type="match status" value="1"/>
</dbReference>
<dbReference type="InterPro" id="IPR000873">
    <property type="entry name" value="AMP-dep_synth/lig_dom"/>
</dbReference>
<proteinExistence type="predicted"/>
<dbReference type="InterPro" id="IPR014043">
    <property type="entry name" value="Acyl_transferase_dom"/>
</dbReference>
<keyword evidence="3" id="KW-0808">Transferase</keyword>
<evidence type="ECO:0000259" key="5">
    <source>
        <dbReference type="PROSITE" id="PS50075"/>
    </source>
</evidence>
<dbReference type="SUPFAM" id="SSF52151">
    <property type="entry name" value="FabD/lysophospholipase-like"/>
    <property type="match status" value="1"/>
</dbReference>
<dbReference type="PROSITE" id="PS50075">
    <property type="entry name" value="CARRIER"/>
    <property type="match status" value="1"/>
</dbReference>